<feature type="domain" description="Major facilitator superfamily (MFS) profile" evidence="7">
    <location>
        <begin position="1"/>
        <end position="399"/>
    </location>
</feature>
<feature type="transmembrane region" description="Helical" evidence="6">
    <location>
        <begin position="348"/>
        <end position="369"/>
    </location>
</feature>
<dbReference type="PROSITE" id="PS50850">
    <property type="entry name" value="MFS"/>
    <property type="match status" value="1"/>
</dbReference>
<feature type="transmembrane region" description="Helical" evidence="6">
    <location>
        <begin position="261"/>
        <end position="280"/>
    </location>
</feature>
<proteinExistence type="inferred from homology"/>
<dbReference type="Proteomes" id="UP000885664">
    <property type="component" value="Unassembled WGS sequence"/>
</dbReference>
<dbReference type="InterPro" id="IPR005828">
    <property type="entry name" value="MFS_sugar_transport-like"/>
</dbReference>
<feature type="transmembrane region" description="Helical" evidence="6">
    <location>
        <begin position="86"/>
        <end position="108"/>
    </location>
</feature>
<protein>
    <submittedName>
        <fullName evidence="8">MFS transporter</fullName>
    </submittedName>
</protein>
<feature type="transmembrane region" description="Helical" evidence="6">
    <location>
        <begin position="375"/>
        <end position="396"/>
    </location>
</feature>
<feature type="transmembrane region" description="Helical" evidence="6">
    <location>
        <begin position="120"/>
        <end position="142"/>
    </location>
</feature>
<dbReference type="Pfam" id="PF00083">
    <property type="entry name" value="Sugar_tr"/>
    <property type="match status" value="1"/>
</dbReference>
<comment type="similarity">
    <text evidence="2">Belongs to the major facilitator superfamily. Sugar transporter (TC 2.A.1.1) family.</text>
</comment>
<dbReference type="GO" id="GO:0016020">
    <property type="term" value="C:membrane"/>
    <property type="evidence" value="ECO:0007669"/>
    <property type="project" value="UniProtKB-SubCell"/>
</dbReference>
<gene>
    <name evidence="8" type="ORF">ENO36_00250</name>
</gene>
<feature type="transmembrane region" description="Helical" evidence="6">
    <location>
        <begin position="27"/>
        <end position="48"/>
    </location>
</feature>
<sequence length="412" mass="44439">MSLLLDGVLFSLVPITLYLIPDLSSKASLILMLNSFSFMLGSLTFGLLTDRVGRRMGLIFSLSIYTVSTALFALLAYAGSLRLLEAALLSSAINYGIGAEVGPSYAALSELMPARHRGKLLMLALNFWNVGAAIMASLSLFYAELTSDLSTVMLYTLLTAILLSLIVFIARLHIPESPRWLILRGRLSEANSIIERFTGSRLQMNAVAEEGIGLMSALKSYAGRMVILVAVVTVQLITYNLPSYYVPYSPGFPFGADSAPIIVAVSNLGASLGALPFTVLIDRSRKIALFSSFLFGTLTSLFILSASNFGAFLHFILALFVNMIFSEWAYGSVAVLEAELFPTGMRASAAGFITAVAWLTNTLIVGSMALLSASIVLSLNSAVWSLGAIASAYWLLRGRETARRSLEEASRR</sequence>
<evidence type="ECO:0000256" key="2">
    <source>
        <dbReference type="ARBA" id="ARBA00010992"/>
    </source>
</evidence>
<evidence type="ECO:0000256" key="6">
    <source>
        <dbReference type="SAM" id="Phobius"/>
    </source>
</evidence>
<feature type="transmembrane region" description="Helical" evidence="6">
    <location>
        <begin position="154"/>
        <end position="174"/>
    </location>
</feature>
<dbReference type="EMBL" id="DSFE01000006">
    <property type="protein sequence ID" value="HEU97273.1"/>
    <property type="molecule type" value="Genomic_DNA"/>
</dbReference>
<feature type="transmembrane region" description="Helical" evidence="6">
    <location>
        <begin position="287"/>
        <end position="306"/>
    </location>
</feature>
<name>A0A7C2YYY7_9CREN</name>
<comment type="subcellular location">
    <subcellularLocation>
        <location evidence="1">Membrane</location>
        <topology evidence="1">Multi-pass membrane protein</topology>
    </subcellularLocation>
</comment>
<dbReference type="GO" id="GO:0005351">
    <property type="term" value="F:carbohydrate:proton symporter activity"/>
    <property type="evidence" value="ECO:0007669"/>
    <property type="project" value="TreeGrafter"/>
</dbReference>
<evidence type="ECO:0000256" key="3">
    <source>
        <dbReference type="ARBA" id="ARBA00022692"/>
    </source>
</evidence>
<dbReference type="InterPro" id="IPR036259">
    <property type="entry name" value="MFS_trans_sf"/>
</dbReference>
<evidence type="ECO:0000256" key="4">
    <source>
        <dbReference type="ARBA" id="ARBA00022989"/>
    </source>
</evidence>
<feature type="transmembrane region" description="Helical" evidence="6">
    <location>
        <begin position="312"/>
        <end position="336"/>
    </location>
</feature>
<dbReference type="InterPro" id="IPR050360">
    <property type="entry name" value="MFS_Sugar_Transporters"/>
</dbReference>
<evidence type="ECO:0000256" key="5">
    <source>
        <dbReference type="ARBA" id="ARBA00023136"/>
    </source>
</evidence>
<dbReference type="InterPro" id="IPR020846">
    <property type="entry name" value="MFS_dom"/>
</dbReference>
<keyword evidence="5 6" id="KW-0472">Membrane</keyword>
<feature type="transmembrane region" description="Helical" evidence="6">
    <location>
        <begin position="221"/>
        <end position="241"/>
    </location>
</feature>
<reference evidence="8" key="1">
    <citation type="journal article" date="2020" name="mSystems">
        <title>Genome- and Community-Level Interaction Insights into Carbon Utilization and Element Cycling Functions of Hydrothermarchaeota in Hydrothermal Sediment.</title>
        <authorList>
            <person name="Zhou Z."/>
            <person name="Liu Y."/>
            <person name="Xu W."/>
            <person name="Pan J."/>
            <person name="Luo Z.H."/>
            <person name="Li M."/>
        </authorList>
    </citation>
    <scope>NUCLEOTIDE SEQUENCE [LARGE SCALE GENOMIC DNA]</scope>
    <source>
        <strain evidence="8">SpSt-1259</strain>
    </source>
</reference>
<dbReference type="Gene3D" id="1.20.1250.20">
    <property type="entry name" value="MFS general substrate transporter like domains"/>
    <property type="match status" value="1"/>
</dbReference>
<feature type="transmembrane region" description="Helical" evidence="6">
    <location>
        <begin position="60"/>
        <end position="80"/>
    </location>
</feature>
<dbReference type="AlphaFoldDB" id="A0A7C2YYY7"/>
<evidence type="ECO:0000256" key="1">
    <source>
        <dbReference type="ARBA" id="ARBA00004141"/>
    </source>
</evidence>
<keyword evidence="3 6" id="KW-0812">Transmembrane</keyword>
<evidence type="ECO:0000313" key="8">
    <source>
        <dbReference type="EMBL" id="HEU97273.1"/>
    </source>
</evidence>
<evidence type="ECO:0000259" key="7">
    <source>
        <dbReference type="PROSITE" id="PS50850"/>
    </source>
</evidence>
<accession>A0A7C2YYY7</accession>
<keyword evidence="4 6" id="KW-1133">Transmembrane helix</keyword>
<comment type="caution">
    <text evidence="8">The sequence shown here is derived from an EMBL/GenBank/DDBJ whole genome shotgun (WGS) entry which is preliminary data.</text>
</comment>
<dbReference type="PANTHER" id="PTHR48022">
    <property type="entry name" value="PLASTIDIC GLUCOSE TRANSPORTER 4"/>
    <property type="match status" value="1"/>
</dbReference>
<dbReference type="PANTHER" id="PTHR48022:SF2">
    <property type="entry name" value="PLASTIDIC GLUCOSE TRANSPORTER 4"/>
    <property type="match status" value="1"/>
</dbReference>
<organism evidence="8">
    <name type="scientific">Fervidicoccus fontis</name>
    <dbReference type="NCBI Taxonomy" id="683846"/>
    <lineage>
        <taxon>Archaea</taxon>
        <taxon>Thermoproteota</taxon>
        <taxon>Thermoprotei</taxon>
        <taxon>Fervidicoccales</taxon>
        <taxon>Fervidicoccaceae</taxon>
        <taxon>Fervidicoccus</taxon>
    </lineage>
</organism>
<dbReference type="SUPFAM" id="SSF103473">
    <property type="entry name" value="MFS general substrate transporter"/>
    <property type="match status" value="1"/>
</dbReference>